<evidence type="ECO:0000256" key="1">
    <source>
        <dbReference type="SAM" id="SignalP"/>
    </source>
</evidence>
<dbReference type="SUPFAM" id="SSF52833">
    <property type="entry name" value="Thioredoxin-like"/>
    <property type="match status" value="1"/>
</dbReference>
<dbReference type="PANTHER" id="PTHR36057:SF1">
    <property type="entry name" value="LIPOPROTEIN LIPID ATTACHMENT SITE-LIKE PROTEIN, PUTATIVE (DUF1223)-RELATED"/>
    <property type="match status" value="1"/>
</dbReference>
<dbReference type="EMBL" id="JARGYC010000052">
    <property type="protein sequence ID" value="MDF0602496.1"/>
    <property type="molecule type" value="Genomic_DNA"/>
</dbReference>
<dbReference type="Proteomes" id="UP001220964">
    <property type="component" value="Unassembled WGS sequence"/>
</dbReference>
<dbReference type="PANTHER" id="PTHR36057">
    <property type="match status" value="1"/>
</dbReference>
<evidence type="ECO:0000313" key="3">
    <source>
        <dbReference type="Proteomes" id="UP001220964"/>
    </source>
</evidence>
<feature type="signal peptide" evidence="1">
    <location>
        <begin position="1"/>
        <end position="16"/>
    </location>
</feature>
<sequence length="236" mass="25549">MRLLWAALSLAAAVSAGPDRSAAQSAEDPVVVELFTSQGCSSCPPADALLAELAGRDDVIALALHVDYWDYIGWTDSFGDSAFTTRQKGYARASGHRTIYTPQMIVEGHDHVVGYKPMKLAELIGRHGDAAPLADLTLRREGDKLHIRAEARGALPRKLLVQLVRYLPEGTVDIRKGENAGRTIKYTNIVTEWEVLGGWDGTEPLEMEVAVDGDKPCVVVLQEPGHGAIVAAARLR</sequence>
<name>A0AAE3NUA3_9RHOB</name>
<dbReference type="Pfam" id="PF06764">
    <property type="entry name" value="DUF1223"/>
    <property type="match status" value="1"/>
</dbReference>
<accession>A0AAE3NUA3</accession>
<proteinExistence type="predicted"/>
<dbReference type="AlphaFoldDB" id="A0AAE3NUA3"/>
<reference evidence="2" key="1">
    <citation type="submission" date="2023-03" db="EMBL/GenBank/DDBJ databases">
        <title>Multiphase analysis and comparison of six strains from genera Psychromarinibacter, Lutimaribacter, and Maritimibacter, including a novel species: Psychromarinibacter sediminicola sp. nov.</title>
        <authorList>
            <person name="Wang Y.-H."/>
            <person name="Ye M.-Q."/>
            <person name="Du Z.-J."/>
        </authorList>
    </citation>
    <scope>NUCLEOTIDE SEQUENCE</scope>
    <source>
        <strain evidence="2">C21-152</strain>
    </source>
</reference>
<dbReference type="RefSeq" id="WP_275568624.1">
    <property type="nucleotide sequence ID" value="NZ_JARGYC010000052.1"/>
</dbReference>
<keyword evidence="3" id="KW-1185">Reference proteome</keyword>
<feature type="chain" id="PRO_5041929083" evidence="1">
    <location>
        <begin position="17"/>
        <end position="236"/>
    </location>
</feature>
<dbReference type="InterPro" id="IPR010634">
    <property type="entry name" value="DUF1223"/>
</dbReference>
<comment type="caution">
    <text evidence="2">The sequence shown here is derived from an EMBL/GenBank/DDBJ whole genome shotgun (WGS) entry which is preliminary data.</text>
</comment>
<evidence type="ECO:0000313" key="2">
    <source>
        <dbReference type="EMBL" id="MDF0602496.1"/>
    </source>
</evidence>
<organism evidence="2 3">
    <name type="scientific">Psychromarinibacter sediminicola</name>
    <dbReference type="NCBI Taxonomy" id="3033385"/>
    <lineage>
        <taxon>Bacteria</taxon>
        <taxon>Pseudomonadati</taxon>
        <taxon>Pseudomonadota</taxon>
        <taxon>Alphaproteobacteria</taxon>
        <taxon>Rhodobacterales</taxon>
        <taxon>Paracoccaceae</taxon>
        <taxon>Psychromarinibacter</taxon>
    </lineage>
</organism>
<dbReference type="InterPro" id="IPR036249">
    <property type="entry name" value="Thioredoxin-like_sf"/>
</dbReference>
<protein>
    <submittedName>
        <fullName evidence="2">DUF1223 domain-containing protein</fullName>
    </submittedName>
</protein>
<keyword evidence="1" id="KW-0732">Signal</keyword>
<gene>
    <name evidence="2" type="ORF">P1J78_17295</name>
</gene>